<accession>A0A5B7F006</accession>
<name>A0A5B7F006_PORTR</name>
<evidence type="ECO:0000313" key="2">
    <source>
        <dbReference type="EMBL" id="MPC39065.1"/>
    </source>
</evidence>
<sequence>MCCQPQHHNKERSRHTSRGLVVSLTLQRSHSNVPDCADQATQSEHWQQHVCAHYFDDDHRVQGGILLPQKTRWRSPDFDGWGSKTQPRGSQ</sequence>
<dbReference type="EMBL" id="VSRR010004248">
    <property type="protein sequence ID" value="MPC39065.1"/>
    <property type="molecule type" value="Genomic_DNA"/>
</dbReference>
<dbReference type="Proteomes" id="UP000324222">
    <property type="component" value="Unassembled WGS sequence"/>
</dbReference>
<protein>
    <submittedName>
        <fullName evidence="2">Uncharacterized protein</fullName>
    </submittedName>
</protein>
<evidence type="ECO:0000313" key="3">
    <source>
        <dbReference type="Proteomes" id="UP000324222"/>
    </source>
</evidence>
<gene>
    <name evidence="2" type="ORF">E2C01_032584</name>
</gene>
<evidence type="ECO:0000256" key="1">
    <source>
        <dbReference type="SAM" id="MobiDB-lite"/>
    </source>
</evidence>
<feature type="region of interest" description="Disordered" evidence="1">
    <location>
        <begin position="71"/>
        <end position="91"/>
    </location>
</feature>
<proteinExistence type="predicted"/>
<dbReference type="AlphaFoldDB" id="A0A5B7F006"/>
<organism evidence="2 3">
    <name type="scientific">Portunus trituberculatus</name>
    <name type="common">Swimming crab</name>
    <name type="synonym">Neptunus trituberculatus</name>
    <dbReference type="NCBI Taxonomy" id="210409"/>
    <lineage>
        <taxon>Eukaryota</taxon>
        <taxon>Metazoa</taxon>
        <taxon>Ecdysozoa</taxon>
        <taxon>Arthropoda</taxon>
        <taxon>Crustacea</taxon>
        <taxon>Multicrustacea</taxon>
        <taxon>Malacostraca</taxon>
        <taxon>Eumalacostraca</taxon>
        <taxon>Eucarida</taxon>
        <taxon>Decapoda</taxon>
        <taxon>Pleocyemata</taxon>
        <taxon>Brachyura</taxon>
        <taxon>Eubrachyura</taxon>
        <taxon>Portunoidea</taxon>
        <taxon>Portunidae</taxon>
        <taxon>Portuninae</taxon>
        <taxon>Portunus</taxon>
    </lineage>
</organism>
<reference evidence="2 3" key="1">
    <citation type="submission" date="2019-05" db="EMBL/GenBank/DDBJ databases">
        <title>Another draft genome of Portunus trituberculatus and its Hox gene families provides insights of decapod evolution.</title>
        <authorList>
            <person name="Jeong J.-H."/>
            <person name="Song I."/>
            <person name="Kim S."/>
            <person name="Choi T."/>
            <person name="Kim D."/>
            <person name="Ryu S."/>
            <person name="Kim W."/>
        </authorList>
    </citation>
    <scope>NUCLEOTIDE SEQUENCE [LARGE SCALE GENOMIC DNA]</scope>
    <source>
        <tissue evidence="2">Muscle</tissue>
    </source>
</reference>
<comment type="caution">
    <text evidence="2">The sequence shown here is derived from an EMBL/GenBank/DDBJ whole genome shotgun (WGS) entry which is preliminary data.</text>
</comment>
<keyword evidence="3" id="KW-1185">Reference proteome</keyword>